<sequence>MNSVNHVLLASHGTEGAQAAEQIAFNMCNKGAKLHHLIVVPSFWQGTTGDDWLNNGSTRDTFRRYLEEELSREVDEHCDRISKQALQKELEYISEIVLGEPDQSLINSCKKENYDLVIMGSPRPKGVSGLRSRLKPESLVRSLTIPLLIVPYPVETPDE</sequence>
<dbReference type="InterPro" id="IPR006016">
    <property type="entry name" value="UspA"/>
</dbReference>
<evidence type="ECO:0000313" key="2">
    <source>
        <dbReference type="EMBL" id="VAW90578.1"/>
    </source>
</evidence>
<accession>A0A3B0ZAZ6</accession>
<feature type="domain" description="UspA" evidence="1">
    <location>
        <begin position="5"/>
        <end position="151"/>
    </location>
</feature>
<dbReference type="Gene3D" id="3.40.50.620">
    <property type="entry name" value="HUPs"/>
    <property type="match status" value="1"/>
</dbReference>
<dbReference type="EMBL" id="UOFR01000001">
    <property type="protein sequence ID" value="VAW90578.1"/>
    <property type="molecule type" value="Genomic_DNA"/>
</dbReference>
<evidence type="ECO:0000259" key="1">
    <source>
        <dbReference type="Pfam" id="PF00582"/>
    </source>
</evidence>
<name>A0A3B0ZAZ6_9ZZZZ</name>
<organism evidence="2">
    <name type="scientific">hydrothermal vent metagenome</name>
    <dbReference type="NCBI Taxonomy" id="652676"/>
    <lineage>
        <taxon>unclassified sequences</taxon>
        <taxon>metagenomes</taxon>
        <taxon>ecological metagenomes</taxon>
    </lineage>
</organism>
<dbReference type="Pfam" id="PF00582">
    <property type="entry name" value="Usp"/>
    <property type="match status" value="1"/>
</dbReference>
<dbReference type="InterPro" id="IPR014729">
    <property type="entry name" value="Rossmann-like_a/b/a_fold"/>
</dbReference>
<proteinExistence type="predicted"/>
<reference evidence="2" key="1">
    <citation type="submission" date="2018-06" db="EMBL/GenBank/DDBJ databases">
        <authorList>
            <person name="Zhirakovskaya E."/>
        </authorList>
    </citation>
    <scope>NUCLEOTIDE SEQUENCE</scope>
</reference>
<dbReference type="CDD" id="cd00293">
    <property type="entry name" value="USP-like"/>
    <property type="match status" value="1"/>
</dbReference>
<gene>
    <name evidence="2" type="ORF">MNBD_GAMMA21-19</name>
</gene>
<protein>
    <recommendedName>
        <fullName evidence="1">UspA domain-containing protein</fullName>
    </recommendedName>
</protein>
<dbReference type="SUPFAM" id="SSF52402">
    <property type="entry name" value="Adenine nucleotide alpha hydrolases-like"/>
    <property type="match status" value="1"/>
</dbReference>
<dbReference type="AlphaFoldDB" id="A0A3B0ZAZ6"/>